<dbReference type="AlphaFoldDB" id="A0A8S0U2G0"/>
<comment type="caution">
    <text evidence="1">The sequence shown here is derived from an EMBL/GenBank/DDBJ whole genome shotgun (WGS) entry which is preliminary data.</text>
</comment>
<protein>
    <submittedName>
        <fullName evidence="1">Uncharacterized protein</fullName>
    </submittedName>
</protein>
<proteinExistence type="predicted"/>
<gene>
    <name evidence="1" type="ORF">OLEA9_A020718</name>
</gene>
<accession>A0A8S0U2G0</accession>
<dbReference type="EMBL" id="CACTIH010007393">
    <property type="protein sequence ID" value="CAA3012229.1"/>
    <property type="molecule type" value="Genomic_DNA"/>
</dbReference>
<sequence length="60" mass="6652">RNPARASNNKTMGRGRFGGGCTELIDMGRGEFEGAQCSLDPMPFFTVNFLEKNEEITPQQ</sequence>
<evidence type="ECO:0000313" key="1">
    <source>
        <dbReference type="EMBL" id="CAA3012229.1"/>
    </source>
</evidence>
<organism evidence="1 2">
    <name type="scientific">Olea europaea subsp. europaea</name>
    <dbReference type="NCBI Taxonomy" id="158383"/>
    <lineage>
        <taxon>Eukaryota</taxon>
        <taxon>Viridiplantae</taxon>
        <taxon>Streptophyta</taxon>
        <taxon>Embryophyta</taxon>
        <taxon>Tracheophyta</taxon>
        <taxon>Spermatophyta</taxon>
        <taxon>Magnoliopsida</taxon>
        <taxon>eudicotyledons</taxon>
        <taxon>Gunneridae</taxon>
        <taxon>Pentapetalae</taxon>
        <taxon>asterids</taxon>
        <taxon>lamiids</taxon>
        <taxon>Lamiales</taxon>
        <taxon>Oleaceae</taxon>
        <taxon>Oleeae</taxon>
        <taxon>Olea</taxon>
    </lineage>
</organism>
<dbReference type="Proteomes" id="UP000594638">
    <property type="component" value="Unassembled WGS sequence"/>
</dbReference>
<dbReference type="Gramene" id="OE9A020718T1">
    <property type="protein sequence ID" value="OE9A020718C1"/>
    <property type="gene ID" value="OE9A020718"/>
</dbReference>
<feature type="non-terminal residue" evidence="1">
    <location>
        <position position="60"/>
    </location>
</feature>
<feature type="non-terminal residue" evidence="1">
    <location>
        <position position="1"/>
    </location>
</feature>
<keyword evidence="2" id="KW-1185">Reference proteome</keyword>
<evidence type="ECO:0000313" key="2">
    <source>
        <dbReference type="Proteomes" id="UP000594638"/>
    </source>
</evidence>
<reference evidence="1 2" key="1">
    <citation type="submission" date="2019-12" db="EMBL/GenBank/DDBJ databases">
        <authorList>
            <person name="Alioto T."/>
            <person name="Alioto T."/>
            <person name="Gomez Garrido J."/>
        </authorList>
    </citation>
    <scope>NUCLEOTIDE SEQUENCE [LARGE SCALE GENOMIC DNA]</scope>
</reference>
<name>A0A8S0U2G0_OLEEU</name>